<dbReference type="InterPro" id="IPR003594">
    <property type="entry name" value="HATPase_dom"/>
</dbReference>
<keyword evidence="1" id="KW-0723">Serine/threonine-protein kinase</keyword>
<dbReference type="PANTHER" id="PTHR35526:SF3">
    <property type="entry name" value="ANTI-SIGMA-F FACTOR RSBW"/>
    <property type="match status" value="1"/>
</dbReference>
<dbReference type="GO" id="GO:0004674">
    <property type="term" value="F:protein serine/threonine kinase activity"/>
    <property type="evidence" value="ECO:0007669"/>
    <property type="project" value="UniProtKB-KW"/>
</dbReference>
<dbReference type="InterPro" id="IPR050267">
    <property type="entry name" value="Anti-sigma-factor_SerPK"/>
</dbReference>
<gene>
    <name evidence="3" type="ORF">E6H00_06940</name>
</gene>
<feature type="domain" description="Histidine kinase/HSP90-like ATPase" evidence="2">
    <location>
        <begin position="26"/>
        <end position="145"/>
    </location>
</feature>
<dbReference type="Pfam" id="PF13581">
    <property type="entry name" value="HATPase_c_2"/>
    <property type="match status" value="1"/>
</dbReference>
<sequence length="151" mass="16270">MVSGRAPRAPARRRTGQTAEAVEVTIPAKPEFISVARLTAATVAGRQGFSYDDVEDLKIAVSEACNALILAGTGGSPLALRFSLEPDTLEIRIETGGPGLELGPAASSDRKRLDEGRLGVFLMQCLVDGAEVRRSEQGRAELRLVKRRQRR</sequence>
<evidence type="ECO:0000259" key="2">
    <source>
        <dbReference type="Pfam" id="PF13581"/>
    </source>
</evidence>
<dbReference type="EC" id="2.7.11.1" evidence="3"/>
<protein>
    <submittedName>
        <fullName evidence="3">Anti-sigma B factor RsbW</fullName>
        <ecNumber evidence="3">2.7.11.1</ecNumber>
    </submittedName>
</protein>
<name>A0A537K3L0_9BACT</name>
<reference evidence="3 4" key="1">
    <citation type="journal article" date="2019" name="Nat. Microbiol.">
        <title>Mediterranean grassland soil C-N compound turnover is dependent on rainfall and depth, and is mediated by genomically divergent microorganisms.</title>
        <authorList>
            <person name="Diamond S."/>
            <person name="Andeer P.F."/>
            <person name="Li Z."/>
            <person name="Crits-Christoph A."/>
            <person name="Burstein D."/>
            <person name="Anantharaman K."/>
            <person name="Lane K.R."/>
            <person name="Thomas B.C."/>
            <person name="Pan C."/>
            <person name="Northen T.R."/>
            <person name="Banfield J.F."/>
        </authorList>
    </citation>
    <scope>NUCLEOTIDE SEQUENCE [LARGE SCALE GENOMIC DNA]</scope>
    <source>
        <strain evidence="3">NP_3</strain>
    </source>
</reference>
<evidence type="ECO:0000256" key="1">
    <source>
        <dbReference type="ARBA" id="ARBA00022527"/>
    </source>
</evidence>
<evidence type="ECO:0000313" key="4">
    <source>
        <dbReference type="Proteomes" id="UP000318509"/>
    </source>
</evidence>
<keyword evidence="1" id="KW-0418">Kinase</keyword>
<dbReference type="PANTHER" id="PTHR35526">
    <property type="entry name" value="ANTI-SIGMA-F FACTOR RSBW-RELATED"/>
    <property type="match status" value="1"/>
</dbReference>
<dbReference type="AlphaFoldDB" id="A0A537K3L0"/>
<proteinExistence type="predicted"/>
<dbReference type="InterPro" id="IPR036890">
    <property type="entry name" value="HATPase_C_sf"/>
</dbReference>
<keyword evidence="3" id="KW-0808">Transferase</keyword>
<comment type="caution">
    <text evidence="3">The sequence shown here is derived from an EMBL/GenBank/DDBJ whole genome shotgun (WGS) entry which is preliminary data.</text>
</comment>
<organism evidence="3 4">
    <name type="scientific">Candidatus Segetimicrobium genomatis</name>
    <dbReference type="NCBI Taxonomy" id="2569760"/>
    <lineage>
        <taxon>Bacteria</taxon>
        <taxon>Bacillati</taxon>
        <taxon>Candidatus Sysuimicrobiota</taxon>
        <taxon>Candidatus Sysuimicrobiia</taxon>
        <taxon>Candidatus Sysuimicrobiales</taxon>
        <taxon>Candidatus Segetimicrobiaceae</taxon>
        <taxon>Candidatus Segetimicrobium</taxon>
    </lineage>
</organism>
<dbReference type="Proteomes" id="UP000318509">
    <property type="component" value="Unassembled WGS sequence"/>
</dbReference>
<evidence type="ECO:0000313" key="3">
    <source>
        <dbReference type="EMBL" id="TMI90357.1"/>
    </source>
</evidence>
<dbReference type="Gene3D" id="3.30.565.10">
    <property type="entry name" value="Histidine kinase-like ATPase, C-terminal domain"/>
    <property type="match status" value="1"/>
</dbReference>
<accession>A0A537K3L0</accession>
<dbReference type="CDD" id="cd16936">
    <property type="entry name" value="HATPase_RsbW-like"/>
    <property type="match status" value="1"/>
</dbReference>
<dbReference type="EMBL" id="VBAK01000113">
    <property type="protein sequence ID" value="TMI90357.1"/>
    <property type="molecule type" value="Genomic_DNA"/>
</dbReference>